<dbReference type="Proteomes" id="UP001501736">
    <property type="component" value="Unassembled WGS sequence"/>
</dbReference>
<keyword evidence="2" id="KW-0472">Membrane</keyword>
<keyword evidence="4" id="KW-1185">Reference proteome</keyword>
<gene>
    <name evidence="3" type="ORF">GCM10020260_00620</name>
</gene>
<dbReference type="InterPro" id="IPR049978">
    <property type="entry name" value="SCO6880-like"/>
</dbReference>
<reference evidence="4" key="1">
    <citation type="journal article" date="2019" name="Int. J. Syst. Evol. Microbiol.">
        <title>The Global Catalogue of Microorganisms (GCM) 10K type strain sequencing project: providing services to taxonomists for standard genome sequencing and annotation.</title>
        <authorList>
            <consortium name="The Broad Institute Genomics Platform"/>
            <consortium name="The Broad Institute Genome Sequencing Center for Infectious Disease"/>
            <person name="Wu L."/>
            <person name="Ma J."/>
        </authorList>
    </citation>
    <scope>NUCLEOTIDE SEQUENCE [LARGE SCALE GENOMIC DNA]</scope>
    <source>
        <strain evidence="4">JCM 11483</strain>
    </source>
</reference>
<evidence type="ECO:0008006" key="5">
    <source>
        <dbReference type="Google" id="ProtNLM"/>
    </source>
</evidence>
<evidence type="ECO:0000313" key="4">
    <source>
        <dbReference type="Proteomes" id="UP001501736"/>
    </source>
</evidence>
<keyword evidence="2" id="KW-0812">Transmembrane</keyword>
<protein>
    <recommendedName>
        <fullName evidence="5">PrgI family protein</fullName>
    </recommendedName>
</protein>
<dbReference type="EMBL" id="BAAAYG010000001">
    <property type="protein sequence ID" value="GAA3278479.1"/>
    <property type="molecule type" value="Genomic_DNA"/>
</dbReference>
<proteinExistence type="predicted"/>
<accession>A0ABP6R935</accession>
<evidence type="ECO:0000256" key="1">
    <source>
        <dbReference type="SAM" id="MobiDB-lite"/>
    </source>
</evidence>
<feature type="region of interest" description="Disordered" evidence="1">
    <location>
        <begin position="115"/>
        <end position="141"/>
    </location>
</feature>
<feature type="compositionally biased region" description="Basic and acidic residues" evidence="1">
    <location>
        <begin position="464"/>
        <end position="481"/>
    </location>
</feature>
<feature type="region of interest" description="Disordered" evidence="1">
    <location>
        <begin position="462"/>
        <end position="485"/>
    </location>
</feature>
<evidence type="ECO:0000313" key="3">
    <source>
        <dbReference type="EMBL" id="GAA3278479.1"/>
    </source>
</evidence>
<evidence type="ECO:0000256" key="2">
    <source>
        <dbReference type="SAM" id="Phobius"/>
    </source>
</evidence>
<feature type="transmembrane region" description="Helical" evidence="2">
    <location>
        <begin position="27"/>
        <end position="52"/>
    </location>
</feature>
<keyword evidence="2" id="KW-1133">Transmembrane helix</keyword>
<name>A0ABP6R935_9MICC</name>
<feature type="compositionally biased region" description="Acidic residues" evidence="1">
    <location>
        <begin position="115"/>
        <end position="133"/>
    </location>
</feature>
<dbReference type="NCBIfam" id="NF042935">
    <property type="entry name" value="SCO6880_fam"/>
    <property type="match status" value="1"/>
</dbReference>
<sequence>MTMTTTESRFESEWDGSSFPKERRTGVVLGLDWVQVGTVLVGIGMAILQALFLVPFPWGVLTAIPVLMITAAVAIPKPAGRSIPVWGAVILYYKLRNRRGQLQYRRQLAPVQVEQDAELLDGEDDDDDDEPDDGISRETQWRDARGRIKLTTERRRFTLPGELAELTAYELPGGPAFVWDPRHREGIMVAQVSTPKAFGLEAAEDQEGRTRGYRDGLTALAGVEGIDRWVTSDQTTLIAGARIERYYDQKRAKAPTVWEEDLEQHVPLSGENVDPFQHSAFIDLMRESGSVPVHEMWLTIVLSEKKLREAITVSGGGIRGFMEVAIGVTGSVESVVEDSGAEVTGWHTPRTLAGLSRSAFDPGSTLMVTQGDGGIAGADVTDAGPMAMDVYPDRIAADSAVHRTYMISEWPQHQAKLGFLEEFVFAGGFRHTITVAYKPEEPAKALHRNKQRKADLATANRMRQKLDQPDTQQPEREGADVEKEEAELLEGHAPMKPVGLITISAEDMSSLEANCQKVLTRATRANCQLRPVWREQDAAFAAAALPFGRIGIR</sequence>
<comment type="caution">
    <text evidence="3">The sequence shown here is derived from an EMBL/GenBank/DDBJ whole genome shotgun (WGS) entry which is preliminary data.</text>
</comment>
<organism evidence="3 4">
    <name type="scientific">Nesterenkonia halobia</name>
    <dbReference type="NCBI Taxonomy" id="37922"/>
    <lineage>
        <taxon>Bacteria</taxon>
        <taxon>Bacillati</taxon>
        <taxon>Actinomycetota</taxon>
        <taxon>Actinomycetes</taxon>
        <taxon>Micrococcales</taxon>
        <taxon>Micrococcaceae</taxon>
        <taxon>Nesterenkonia</taxon>
    </lineage>
</organism>